<evidence type="ECO:0000313" key="6">
    <source>
        <dbReference type="Proteomes" id="UP000039324"/>
    </source>
</evidence>
<dbReference type="Gene3D" id="1.10.132.20">
    <property type="entry name" value="Ribosome-recycling factor"/>
    <property type="match status" value="1"/>
</dbReference>
<dbReference type="Pfam" id="PF01765">
    <property type="entry name" value="RRF"/>
    <property type="match status" value="1"/>
</dbReference>
<comment type="similarity">
    <text evidence="1">Belongs to the RRF family.</text>
</comment>
<dbReference type="Proteomes" id="UP000290189">
    <property type="component" value="Unassembled WGS sequence"/>
</dbReference>
<dbReference type="GO" id="GO:0006412">
    <property type="term" value="P:translation"/>
    <property type="evidence" value="ECO:0007669"/>
    <property type="project" value="UniProtKB-KW"/>
</dbReference>
<reference evidence="4 6" key="1">
    <citation type="submission" date="2015-02" db="EMBL/GenBank/DDBJ databases">
        <authorList>
            <person name="Chooi Y.-H."/>
        </authorList>
    </citation>
    <scope>NUCLEOTIDE SEQUENCE [LARGE SCALE GENOMIC DNA]</scope>
    <source>
        <strain evidence="4">E3</strain>
    </source>
</reference>
<dbReference type="Proteomes" id="UP000039324">
    <property type="component" value="Unassembled WGS sequence"/>
</dbReference>
<geneLocation type="mitochondrion" evidence="5"/>
<proteinExistence type="inferred from homology"/>
<name>A0A0G4J195_PLABS</name>
<dbReference type="EMBL" id="CDSF01000108">
    <property type="protein sequence ID" value="CEP01086.1"/>
    <property type="molecule type" value="Genomic_DNA"/>
</dbReference>
<dbReference type="OMA" id="FNPMNNG"/>
<protein>
    <recommendedName>
        <fullName evidence="3">Ribosome recycling factor domain-containing protein</fullName>
    </recommendedName>
</protein>
<evidence type="ECO:0000313" key="7">
    <source>
        <dbReference type="Proteomes" id="UP000290189"/>
    </source>
</evidence>
<evidence type="ECO:0000313" key="5">
    <source>
        <dbReference type="EMBL" id="SPR01246.1"/>
    </source>
</evidence>
<organism evidence="4 6">
    <name type="scientific">Plasmodiophora brassicae</name>
    <name type="common">Clubroot disease agent</name>
    <dbReference type="NCBI Taxonomy" id="37360"/>
    <lineage>
        <taxon>Eukaryota</taxon>
        <taxon>Sar</taxon>
        <taxon>Rhizaria</taxon>
        <taxon>Endomyxa</taxon>
        <taxon>Phytomyxea</taxon>
        <taxon>Plasmodiophorida</taxon>
        <taxon>Plasmodiophoridae</taxon>
        <taxon>Plasmodiophora</taxon>
    </lineage>
</organism>
<feature type="domain" description="Ribosome recycling factor" evidence="3">
    <location>
        <begin position="48"/>
        <end position="207"/>
    </location>
</feature>
<reference evidence="5 7" key="2">
    <citation type="submission" date="2018-03" db="EMBL/GenBank/DDBJ databases">
        <authorList>
            <person name="Fogelqvist J."/>
        </authorList>
    </citation>
    <scope>NUCLEOTIDE SEQUENCE [LARGE SCALE GENOMIC DNA]</scope>
</reference>
<dbReference type="FunFam" id="3.30.1360.40:FF:000001">
    <property type="entry name" value="Ribosome-recycling factor"/>
    <property type="match status" value="1"/>
</dbReference>
<dbReference type="InterPro" id="IPR023584">
    <property type="entry name" value="Ribosome_recyc_fac_dom"/>
</dbReference>
<keyword evidence="2" id="KW-0648">Protein biosynthesis</keyword>
<dbReference type="InterPro" id="IPR036191">
    <property type="entry name" value="RRF_sf"/>
</dbReference>
<dbReference type="GO" id="GO:0005739">
    <property type="term" value="C:mitochondrion"/>
    <property type="evidence" value="ECO:0007669"/>
    <property type="project" value="TreeGrafter"/>
</dbReference>
<dbReference type="STRING" id="37360.A0A0G4J195"/>
<evidence type="ECO:0000256" key="1">
    <source>
        <dbReference type="ARBA" id="ARBA00005912"/>
    </source>
</evidence>
<dbReference type="SUPFAM" id="SSF55194">
    <property type="entry name" value="Ribosome recycling factor, RRF"/>
    <property type="match status" value="1"/>
</dbReference>
<dbReference type="PANTHER" id="PTHR20982:SF3">
    <property type="entry name" value="MITOCHONDRIAL RIBOSOME RECYCLING FACTOR PSEUDO 1"/>
    <property type="match status" value="1"/>
</dbReference>
<evidence type="ECO:0000256" key="2">
    <source>
        <dbReference type="ARBA" id="ARBA00022917"/>
    </source>
</evidence>
<dbReference type="OrthoDB" id="407355at2759"/>
<evidence type="ECO:0000259" key="3">
    <source>
        <dbReference type="Pfam" id="PF01765"/>
    </source>
</evidence>
<accession>A0A0G4J195</accession>
<sequence>MLRRVALMPALRRTLATTSARATSPTDEAKGFLAETRDMMEKNVVYFQGELDKLHCGRARPGILDDVSVEAYGARMPLVSLATVTARSANLLHVSVHDQSLCGSVKKAIDSAGLGFNANLDGTTLTVPIPKASKETRENLVKVAASKAEKARVDLRQSRKAGLDKLKKVSDALGDDDAYRLEKEIQSITDTHMDTVTSLYAKKEKELRNE</sequence>
<dbReference type="GO" id="GO:0043023">
    <property type="term" value="F:ribosomal large subunit binding"/>
    <property type="evidence" value="ECO:0007669"/>
    <property type="project" value="TreeGrafter"/>
</dbReference>
<dbReference type="InterPro" id="IPR002661">
    <property type="entry name" value="Ribosome_recyc_fac"/>
</dbReference>
<dbReference type="AlphaFoldDB" id="A0A0G4J195"/>
<dbReference type="EMBL" id="OVEO01000017">
    <property type="protein sequence ID" value="SPR01246.1"/>
    <property type="molecule type" value="Genomic_DNA"/>
</dbReference>
<evidence type="ECO:0000313" key="4">
    <source>
        <dbReference type="EMBL" id="CEP01086.1"/>
    </source>
</evidence>
<dbReference type="PANTHER" id="PTHR20982">
    <property type="entry name" value="RIBOSOME RECYCLING FACTOR"/>
    <property type="match status" value="1"/>
</dbReference>
<keyword evidence="6" id="KW-1185">Reference proteome</keyword>
<dbReference type="Gene3D" id="3.30.1360.40">
    <property type="match status" value="1"/>
</dbReference>
<gene>
    <name evidence="4" type="ORF">PBRA_008398</name>
    <name evidence="5" type="ORF">PLBR_LOCUS8461</name>
</gene>
<keyword evidence="5" id="KW-0496">Mitochondrion</keyword>